<feature type="compositionally biased region" description="Basic and acidic residues" evidence="1">
    <location>
        <begin position="1070"/>
        <end position="1091"/>
    </location>
</feature>
<feature type="compositionally biased region" description="Basic and acidic residues" evidence="1">
    <location>
        <begin position="24"/>
        <end position="40"/>
    </location>
</feature>
<name>D8R3Z1_SELML</name>
<dbReference type="Gramene" id="EFJ33369">
    <property type="protein sequence ID" value="EFJ33369"/>
    <property type="gene ID" value="SELMODRAFT_407119"/>
</dbReference>
<dbReference type="Proteomes" id="UP000001514">
    <property type="component" value="Unassembled WGS sequence"/>
</dbReference>
<feature type="region of interest" description="Disordered" evidence="1">
    <location>
        <begin position="977"/>
        <end position="997"/>
    </location>
</feature>
<dbReference type="eggNOG" id="ENOG502QQJ5">
    <property type="taxonomic scope" value="Eukaryota"/>
</dbReference>
<accession>D8R3Z1</accession>
<feature type="region of interest" description="Disordered" evidence="1">
    <location>
        <begin position="356"/>
        <end position="382"/>
    </location>
</feature>
<feature type="compositionally biased region" description="Gly residues" evidence="1">
    <location>
        <begin position="981"/>
        <end position="993"/>
    </location>
</feature>
<sequence length="1277" mass="138037">MAVNLGSSSPDGAQFMTSIPNGHRSMDRSSSFRDGHEAGRTHGGGGGGGNAPGPACDLVSLSQLLSLDCIPFGEQRNARQTELRRVTNAITGSVEDPTLARPLDSLGAEELKRVKTGVSELSARARERSRHLSEAILKLDRYRQSRKRSKPDTGSERVPGASPADRISTTLKVNTVAGQADGIKTTEKNKVVPNKRLRTSIAGEGPRPNSNLSMKKSADRESPRSSTVLPSSTPTESRVPNDGWEKIKLKGRRSGIKSDANIPPAGNGVVDGERDHKWSGQHRLAHEARPRSNDAHGLRSGPVHGVTSIHKTESSMQMNGTGARGVIEGAVGDKADRSFVSDKERFQKNGVKPILQDDMHMTPGTSTVTKKAARAPRSGSMASAHLSNLNRVTAFSEKPQGPGKAQIPSGQGNRKRPAPSRSSSPVAQWVGQRPQKMARVARRVNLPPGGVLPAEDIPEALPEREPSAAAAGPRLTNSVNGVGGVPRRVPPGNVHSPAQSKPRSERMQSSVVVSESEESEEASENKMKDKGKKHGEWDSRPVSNHKSNLILPAKASLVKEDVGDGVRRQGRSGRNFCMPKPMVTTIEKVDVATSTAKQLRSARIEKHDRPGRTPTTKKAAVDRKSMSRIRRPISSSAPELGESDDDHEELVAAVRAAVDASGIDVQTLLNVYSHDRLLNLAAAACSSDFWKEMEPYFTFLTSDDISYLHQLVRNHESMRKADSKCSSDVSSLPMNDGAQKSSHFANGNLEPDGSDRLEVRTGGRTGAGGGWYDRIYPLSQRLLAALINEGEEETEKNLEGDGYPASSTLRDQKYATDGNYCSNGHGNNQSSFDEVADGDEIMADASDANHLPGVKTEGRSSTWDSQYEQLNLDDRILFELQSIGLVVEQVVSTSLRRRHLLLLTVFAEQPDLSQRDEDEICVEISKLKEELKEQATQNRQRVDWLEKCIMAKREEEIRERERLAISKLVENAYTRRKGCRGSSGGAGNKGAGNKGTRAAALASAKRAMARLRKFEAGHSCFVDPNLRDTLLCNVQKSSDTAAAANSVDTSGTPAASETSLQKLGGKLVMRRTDAKDKGAMDGNAEHVKGKDNSWSSWKDSPEDLTTGATSVRNSHGSVGFGGAKGKRSERERDGKGQGKESHRKAENDRVPRQGLGTVKGERKTKTKPRQKTALFKDVNGLGKPAEVPKEKLASSSATAVLKVESHGVNTVASQSGLDLTQLAIPEDLGVHDEAQDIGAGIEQWFSSLEDTTLQDQGEFLMGLDVPMDDLSDLGMMM</sequence>
<dbReference type="OMA" id="KQMDRYF"/>
<feature type="compositionally biased region" description="Polar residues" evidence="1">
    <location>
        <begin position="1106"/>
        <end position="1116"/>
    </location>
</feature>
<feature type="compositionally biased region" description="Basic and acidic residues" evidence="1">
    <location>
        <begin position="1126"/>
        <end position="1151"/>
    </location>
</feature>
<feature type="compositionally biased region" description="Basic and acidic residues" evidence="1">
    <location>
        <begin position="271"/>
        <end position="297"/>
    </location>
</feature>
<feature type="compositionally biased region" description="Polar residues" evidence="1">
    <location>
        <begin position="1"/>
        <end position="20"/>
    </location>
</feature>
<feature type="compositionally biased region" description="Polar residues" evidence="1">
    <location>
        <begin position="1046"/>
        <end position="1061"/>
    </location>
</feature>
<dbReference type="STRING" id="88036.D8R3Z1"/>
<dbReference type="FunCoup" id="D8R3Z1">
    <property type="interactions" value="2855"/>
</dbReference>
<feature type="compositionally biased region" description="Basic and acidic residues" evidence="1">
    <location>
        <begin position="602"/>
        <end position="611"/>
    </location>
</feature>
<feature type="region of interest" description="Disordered" evidence="1">
    <location>
        <begin position="138"/>
        <end position="306"/>
    </location>
</feature>
<feature type="region of interest" description="Disordered" evidence="1">
    <location>
        <begin position="725"/>
        <end position="763"/>
    </location>
</feature>
<dbReference type="EMBL" id="GL377571">
    <property type="protein sequence ID" value="EFJ33369.1"/>
    <property type="molecule type" value="Genomic_DNA"/>
</dbReference>
<protein>
    <submittedName>
        <fullName evidence="2">Uncharacterized protein</fullName>
    </submittedName>
</protein>
<reference evidence="2 3" key="1">
    <citation type="journal article" date="2011" name="Science">
        <title>The Selaginella genome identifies genetic changes associated with the evolution of vascular plants.</title>
        <authorList>
            <person name="Banks J.A."/>
            <person name="Nishiyama T."/>
            <person name="Hasebe M."/>
            <person name="Bowman J.L."/>
            <person name="Gribskov M."/>
            <person name="dePamphilis C."/>
            <person name="Albert V.A."/>
            <person name="Aono N."/>
            <person name="Aoyama T."/>
            <person name="Ambrose B.A."/>
            <person name="Ashton N.W."/>
            <person name="Axtell M.J."/>
            <person name="Barker E."/>
            <person name="Barker M.S."/>
            <person name="Bennetzen J.L."/>
            <person name="Bonawitz N.D."/>
            <person name="Chapple C."/>
            <person name="Cheng C."/>
            <person name="Correa L.G."/>
            <person name="Dacre M."/>
            <person name="DeBarry J."/>
            <person name="Dreyer I."/>
            <person name="Elias M."/>
            <person name="Engstrom E.M."/>
            <person name="Estelle M."/>
            <person name="Feng L."/>
            <person name="Finet C."/>
            <person name="Floyd S.K."/>
            <person name="Frommer W.B."/>
            <person name="Fujita T."/>
            <person name="Gramzow L."/>
            <person name="Gutensohn M."/>
            <person name="Harholt J."/>
            <person name="Hattori M."/>
            <person name="Heyl A."/>
            <person name="Hirai T."/>
            <person name="Hiwatashi Y."/>
            <person name="Ishikawa M."/>
            <person name="Iwata M."/>
            <person name="Karol K.G."/>
            <person name="Koehler B."/>
            <person name="Kolukisaoglu U."/>
            <person name="Kubo M."/>
            <person name="Kurata T."/>
            <person name="Lalonde S."/>
            <person name="Li K."/>
            <person name="Li Y."/>
            <person name="Litt A."/>
            <person name="Lyons E."/>
            <person name="Manning G."/>
            <person name="Maruyama T."/>
            <person name="Michael T.P."/>
            <person name="Mikami K."/>
            <person name="Miyazaki S."/>
            <person name="Morinaga S."/>
            <person name="Murata T."/>
            <person name="Mueller-Roeber B."/>
            <person name="Nelson D.R."/>
            <person name="Obara M."/>
            <person name="Oguri Y."/>
            <person name="Olmstead R.G."/>
            <person name="Onodera N."/>
            <person name="Petersen B.L."/>
            <person name="Pils B."/>
            <person name="Prigge M."/>
            <person name="Rensing S.A."/>
            <person name="Riano-Pachon D.M."/>
            <person name="Roberts A.W."/>
            <person name="Sato Y."/>
            <person name="Scheller H.V."/>
            <person name="Schulz B."/>
            <person name="Schulz C."/>
            <person name="Shakirov E.V."/>
            <person name="Shibagaki N."/>
            <person name="Shinohara N."/>
            <person name="Shippen D.E."/>
            <person name="Soerensen I."/>
            <person name="Sotooka R."/>
            <person name="Sugimoto N."/>
            <person name="Sugita M."/>
            <person name="Sumikawa N."/>
            <person name="Tanurdzic M."/>
            <person name="Theissen G."/>
            <person name="Ulvskov P."/>
            <person name="Wakazuki S."/>
            <person name="Weng J.K."/>
            <person name="Willats W.W."/>
            <person name="Wipf D."/>
            <person name="Wolf P.G."/>
            <person name="Yang L."/>
            <person name="Zimmer A.D."/>
            <person name="Zhu Q."/>
            <person name="Mitros T."/>
            <person name="Hellsten U."/>
            <person name="Loque D."/>
            <person name="Otillar R."/>
            <person name="Salamov A."/>
            <person name="Schmutz J."/>
            <person name="Shapiro H."/>
            <person name="Lindquist E."/>
            <person name="Lucas S."/>
            <person name="Rokhsar D."/>
            <person name="Grigoriev I.V."/>
        </authorList>
    </citation>
    <scope>NUCLEOTIDE SEQUENCE [LARGE SCALE GENOMIC DNA]</scope>
</reference>
<organism evidence="3">
    <name type="scientific">Selaginella moellendorffii</name>
    <name type="common">Spikemoss</name>
    <dbReference type="NCBI Taxonomy" id="88036"/>
    <lineage>
        <taxon>Eukaryota</taxon>
        <taxon>Viridiplantae</taxon>
        <taxon>Streptophyta</taxon>
        <taxon>Embryophyta</taxon>
        <taxon>Tracheophyta</taxon>
        <taxon>Lycopodiopsida</taxon>
        <taxon>Selaginellales</taxon>
        <taxon>Selaginellaceae</taxon>
        <taxon>Selaginella</taxon>
    </lineage>
</organism>
<evidence type="ECO:0000256" key="1">
    <source>
        <dbReference type="SAM" id="MobiDB-lite"/>
    </source>
</evidence>
<feature type="region of interest" description="Disordered" evidence="1">
    <location>
        <begin position="394"/>
        <end position="544"/>
    </location>
</feature>
<dbReference type="PANTHER" id="PTHR31115:SF3">
    <property type="entry name" value="EXPRESSED PROTEIN"/>
    <property type="match status" value="1"/>
</dbReference>
<feature type="compositionally biased region" description="Polar residues" evidence="1">
    <location>
        <begin position="167"/>
        <end position="177"/>
    </location>
</feature>
<feature type="compositionally biased region" description="Basic and acidic residues" evidence="1">
    <location>
        <begin position="523"/>
        <end position="539"/>
    </location>
</feature>
<dbReference type="HOGENOM" id="CLU_006442_0_0_1"/>
<dbReference type="InParanoid" id="D8R3Z1"/>
<feature type="compositionally biased region" description="Low complexity" evidence="1">
    <location>
        <begin position="485"/>
        <end position="494"/>
    </location>
</feature>
<feature type="compositionally biased region" description="Gly residues" evidence="1">
    <location>
        <begin position="41"/>
        <end position="51"/>
    </location>
</feature>
<dbReference type="Pfam" id="PF10198">
    <property type="entry name" value="Ada3"/>
    <property type="match status" value="1"/>
</dbReference>
<gene>
    <name evidence="2" type="ORF">SELMODRAFT_407119</name>
</gene>
<dbReference type="AlphaFoldDB" id="D8R3Z1"/>
<feature type="compositionally biased region" description="Polar residues" evidence="1">
    <location>
        <begin position="726"/>
        <end position="745"/>
    </location>
</feature>
<feature type="region of interest" description="Disordered" evidence="1">
    <location>
        <begin position="601"/>
        <end position="626"/>
    </location>
</feature>
<dbReference type="InterPro" id="IPR019340">
    <property type="entry name" value="Histone_AcTrfase_su3"/>
</dbReference>
<feature type="region of interest" description="Disordered" evidence="1">
    <location>
        <begin position="1044"/>
        <end position="1169"/>
    </location>
</feature>
<dbReference type="KEGG" id="smo:SELMODRAFT_407119"/>
<feature type="compositionally biased region" description="Polar residues" evidence="1">
    <location>
        <begin position="224"/>
        <end position="238"/>
    </location>
</feature>
<feature type="region of interest" description="Disordered" evidence="1">
    <location>
        <begin position="1"/>
        <end position="51"/>
    </location>
</feature>
<evidence type="ECO:0000313" key="2">
    <source>
        <dbReference type="EMBL" id="EFJ33369.1"/>
    </source>
</evidence>
<evidence type="ECO:0000313" key="3">
    <source>
        <dbReference type="Proteomes" id="UP000001514"/>
    </source>
</evidence>
<keyword evidence="3" id="KW-1185">Reference proteome</keyword>
<proteinExistence type="predicted"/>
<dbReference type="PANTHER" id="PTHR31115">
    <property type="entry name" value="OS05G0107300 PROTEIN"/>
    <property type="match status" value="1"/>
</dbReference>